<dbReference type="EMBL" id="CAUYUJ010015230">
    <property type="protein sequence ID" value="CAK0851363.1"/>
    <property type="molecule type" value="Genomic_DNA"/>
</dbReference>
<name>A0ABN9TYH5_9DINO</name>
<reference evidence="2" key="1">
    <citation type="submission" date="2023-10" db="EMBL/GenBank/DDBJ databases">
        <authorList>
            <person name="Chen Y."/>
            <person name="Shah S."/>
            <person name="Dougan E. K."/>
            <person name="Thang M."/>
            <person name="Chan C."/>
        </authorList>
    </citation>
    <scope>NUCLEOTIDE SEQUENCE [LARGE SCALE GENOMIC DNA]</scope>
</reference>
<comment type="caution">
    <text evidence="2">The sequence shown here is derived from an EMBL/GenBank/DDBJ whole genome shotgun (WGS) entry which is preliminary data.</text>
</comment>
<gene>
    <name evidence="2" type="ORF">PCOR1329_LOCUS43523</name>
</gene>
<proteinExistence type="predicted"/>
<evidence type="ECO:0000256" key="1">
    <source>
        <dbReference type="SAM" id="MobiDB-lite"/>
    </source>
</evidence>
<sequence>MAAEPSWRPTLKSTAGCETDEQGVPTWSGDPLTFESYENAALWYRAGLKENEMNLTVARLWTALRGAAKEAVKDMRPNDFVSGGVEALLKHLREGPLLKMPIPDAYQKIRNYDQVIRKPGEVIGEFVIREDNLFRDMRTEEFEDAEEVEEDAEAVDATEKKSVVSARSGLSIAKSETDASFFEAELRGYRLLHNARLSREERQMILAGTQNDIRYESFVTQLRASWDDHDLRDRVKPAQQQGRGFRGRVFAFESVEEMDDMCAAIRGEESSWTIDWSYDENEVVWWCAFYAGDVDQTTWATSSWDWSNSDAGWNTSPDQWGQATAATWTPDSTTYATDDSYLDEQVNAAEILATEANRTLSEAGGAVAEARNNRGFFPQKGSGKDGKKGGCQVKGSSAGPQGRYSNNGKSFAKGGYVSKGKGKKGKKFPGAKIEVGASDRPWFKFANGQWGQALSKVWLFAPIGWLGIYLLGADEVPVLAGVDRLDQHDVSFRRNELETYLSDDKTTNVQLRKGKGGHRLLDVLSSAGS</sequence>
<keyword evidence="3" id="KW-1185">Reference proteome</keyword>
<dbReference type="Proteomes" id="UP001189429">
    <property type="component" value="Unassembled WGS sequence"/>
</dbReference>
<evidence type="ECO:0000313" key="3">
    <source>
        <dbReference type="Proteomes" id="UP001189429"/>
    </source>
</evidence>
<feature type="region of interest" description="Disordered" evidence="1">
    <location>
        <begin position="374"/>
        <end position="410"/>
    </location>
</feature>
<feature type="region of interest" description="Disordered" evidence="1">
    <location>
        <begin position="1"/>
        <end position="25"/>
    </location>
</feature>
<organism evidence="2 3">
    <name type="scientific">Prorocentrum cordatum</name>
    <dbReference type="NCBI Taxonomy" id="2364126"/>
    <lineage>
        <taxon>Eukaryota</taxon>
        <taxon>Sar</taxon>
        <taxon>Alveolata</taxon>
        <taxon>Dinophyceae</taxon>
        <taxon>Prorocentrales</taxon>
        <taxon>Prorocentraceae</taxon>
        <taxon>Prorocentrum</taxon>
    </lineage>
</organism>
<protein>
    <submittedName>
        <fullName evidence="2">Uncharacterized protein</fullName>
    </submittedName>
</protein>
<feature type="compositionally biased region" description="Polar residues" evidence="1">
    <location>
        <begin position="394"/>
        <end position="409"/>
    </location>
</feature>
<accession>A0ABN9TYH5</accession>
<evidence type="ECO:0000313" key="2">
    <source>
        <dbReference type="EMBL" id="CAK0851363.1"/>
    </source>
</evidence>